<dbReference type="Pfam" id="PF06110">
    <property type="entry name" value="TXD17-like_Trx"/>
    <property type="match status" value="1"/>
</dbReference>
<comment type="similarity">
    <text evidence="2">Belongs to the thioredoxin family.</text>
</comment>
<name>A0A5J5DLH3_9PERO</name>
<dbReference type="InterPro" id="IPR036249">
    <property type="entry name" value="Thioredoxin-like_sf"/>
</dbReference>
<dbReference type="GO" id="GO:0047134">
    <property type="term" value="F:protein-disulfide reductase [NAD(P)H] activity"/>
    <property type="evidence" value="ECO:0007669"/>
    <property type="project" value="InterPro"/>
</dbReference>
<evidence type="ECO:0000313" key="11">
    <source>
        <dbReference type="Proteomes" id="UP000327493"/>
    </source>
</evidence>
<dbReference type="GO" id="GO:0005829">
    <property type="term" value="C:cytosol"/>
    <property type="evidence" value="ECO:0007669"/>
    <property type="project" value="TreeGrafter"/>
</dbReference>
<feature type="region of interest" description="Disordered" evidence="7">
    <location>
        <begin position="304"/>
        <end position="331"/>
    </location>
</feature>
<protein>
    <recommendedName>
        <fullName evidence="3">Thioredoxin domain-containing protein 17</fullName>
    </recommendedName>
</protein>
<keyword evidence="6" id="KW-0676">Redox-active center</keyword>
<evidence type="ECO:0000256" key="4">
    <source>
        <dbReference type="ARBA" id="ARBA00022490"/>
    </source>
</evidence>
<dbReference type="Pfam" id="PF13905">
    <property type="entry name" value="Thioredoxin_8"/>
    <property type="match status" value="1"/>
</dbReference>
<accession>A0A5J5DLH3</accession>
<dbReference type="InterPro" id="IPR012336">
    <property type="entry name" value="Thioredoxin-like_fold"/>
</dbReference>
<evidence type="ECO:0000256" key="3">
    <source>
        <dbReference type="ARBA" id="ARBA00016949"/>
    </source>
</evidence>
<evidence type="ECO:0000256" key="2">
    <source>
        <dbReference type="ARBA" id="ARBA00008987"/>
    </source>
</evidence>
<evidence type="ECO:0000313" key="10">
    <source>
        <dbReference type="EMBL" id="KAA8594191.1"/>
    </source>
</evidence>
<dbReference type="EMBL" id="VOFY01000003">
    <property type="protein sequence ID" value="KAA8594191.1"/>
    <property type="molecule type" value="Genomic_DNA"/>
</dbReference>
<feature type="domain" description="Thioredoxin" evidence="8">
    <location>
        <begin position="9"/>
        <end position="115"/>
    </location>
</feature>
<dbReference type="InterPro" id="IPR010357">
    <property type="entry name" value="TXNDC17_dom"/>
</dbReference>
<evidence type="ECO:0000256" key="7">
    <source>
        <dbReference type="SAM" id="MobiDB-lite"/>
    </source>
</evidence>
<evidence type="ECO:0000256" key="6">
    <source>
        <dbReference type="ARBA" id="ARBA00023284"/>
    </source>
</evidence>
<dbReference type="Gene3D" id="3.40.30.10">
    <property type="entry name" value="Glutaredoxin"/>
    <property type="match status" value="2"/>
</dbReference>
<reference evidence="10 11" key="1">
    <citation type="submission" date="2019-08" db="EMBL/GenBank/DDBJ databases">
        <title>A chromosome-level genome assembly, high-density linkage maps, and genome scans reveal the genomic architecture of hybrid incompatibilities underlying speciation via character displacement in darters (Percidae: Etheostominae).</title>
        <authorList>
            <person name="Moran R.L."/>
            <person name="Catchen J.M."/>
            <person name="Fuller R.C."/>
        </authorList>
    </citation>
    <scope>NUCLEOTIDE SEQUENCE [LARGE SCALE GENOMIC DNA]</scope>
    <source>
        <strain evidence="10">EspeVRDwgs_2016</strain>
        <tissue evidence="10">Muscle</tissue>
    </source>
</reference>
<feature type="domain" description="Thioredoxin-like fold" evidence="9">
    <location>
        <begin position="218"/>
        <end position="293"/>
    </location>
</feature>
<evidence type="ECO:0000256" key="1">
    <source>
        <dbReference type="ARBA" id="ARBA00004496"/>
    </source>
</evidence>
<organism evidence="10 11">
    <name type="scientific">Etheostoma spectabile</name>
    <name type="common">orangethroat darter</name>
    <dbReference type="NCBI Taxonomy" id="54343"/>
    <lineage>
        <taxon>Eukaryota</taxon>
        <taxon>Metazoa</taxon>
        <taxon>Chordata</taxon>
        <taxon>Craniata</taxon>
        <taxon>Vertebrata</taxon>
        <taxon>Euteleostomi</taxon>
        <taxon>Actinopterygii</taxon>
        <taxon>Neopterygii</taxon>
        <taxon>Teleostei</taxon>
        <taxon>Neoteleostei</taxon>
        <taxon>Acanthomorphata</taxon>
        <taxon>Eupercaria</taxon>
        <taxon>Perciformes</taxon>
        <taxon>Percoidei</taxon>
        <taxon>Percidae</taxon>
        <taxon>Etheostomatinae</taxon>
        <taxon>Etheostoma</taxon>
    </lineage>
</organism>
<dbReference type="InterPro" id="IPR045108">
    <property type="entry name" value="TXNDC17-like"/>
</dbReference>
<sequence>MPHYEEVTVSGYDEFCQAVSERKGKDIFAYFSGNKDAQGKSWCPDCVKAEPVVRGEMAHLPEGSVFIYCQVGERAYWKDSNNDFKKTLKLSGVPTLLRYGTPQKLVEEELFKADLGDLKRSAFLHSAHSGGQAAVKPDHNASQGLGAHLKPQIGGGGSAGCRLSIAVTCAATSAEGNVPCSSTVAAMSEFLVSLFGERLVNSEKAEVDVQSLGAKLSLVGLFFGCSLNAPCKQFNGSLCEFYSRFKKASEHKDKLEIVFISSDQDQKHWQDFLQEMPWPALPFKDRHKKRFYSVAGSRGRTPAHLAHSQGLRTPPLQHFPLPTNTKESRMG</sequence>
<dbReference type="Proteomes" id="UP000327493">
    <property type="component" value="Chromosome 3"/>
</dbReference>
<dbReference type="PANTHER" id="PTHR12452:SF0">
    <property type="entry name" value="THIOREDOXIN DOMAIN-CONTAINING PROTEIN 17"/>
    <property type="match status" value="1"/>
</dbReference>
<evidence type="ECO:0000259" key="8">
    <source>
        <dbReference type="Pfam" id="PF06110"/>
    </source>
</evidence>
<dbReference type="FunFam" id="3.40.30.10:FF:000124">
    <property type="entry name" value="Thioredoxin domain-containing 17"/>
    <property type="match status" value="1"/>
</dbReference>
<dbReference type="AlphaFoldDB" id="A0A5J5DLH3"/>
<comment type="subcellular location">
    <subcellularLocation>
        <location evidence="1">Cytoplasm</location>
    </subcellularLocation>
</comment>
<dbReference type="SUPFAM" id="SSF52833">
    <property type="entry name" value="Thioredoxin-like"/>
    <property type="match status" value="2"/>
</dbReference>
<dbReference type="CDD" id="cd02952">
    <property type="entry name" value="TRP14_like"/>
    <property type="match status" value="1"/>
</dbReference>
<keyword evidence="4" id="KW-0963">Cytoplasm</keyword>
<keyword evidence="5" id="KW-1015">Disulfide bond</keyword>
<gene>
    <name evidence="10" type="ORF">FQN60_005025</name>
</gene>
<evidence type="ECO:0000256" key="5">
    <source>
        <dbReference type="ARBA" id="ARBA00023157"/>
    </source>
</evidence>
<proteinExistence type="inferred from homology"/>
<comment type="caution">
    <text evidence="10">The sequence shown here is derived from an EMBL/GenBank/DDBJ whole genome shotgun (WGS) entry which is preliminary data.</text>
</comment>
<keyword evidence="11" id="KW-1185">Reference proteome</keyword>
<dbReference type="PANTHER" id="PTHR12452">
    <property type="entry name" value="42-9-9 PROTEIN-RELATED"/>
    <property type="match status" value="1"/>
</dbReference>
<evidence type="ECO:0000259" key="9">
    <source>
        <dbReference type="Pfam" id="PF13905"/>
    </source>
</evidence>